<dbReference type="EMBL" id="QNUK01000001">
    <property type="protein sequence ID" value="KAF5910187.1"/>
    <property type="molecule type" value="Genomic_DNA"/>
</dbReference>
<reference evidence="1" key="1">
    <citation type="submission" date="2020-07" db="EMBL/GenBank/DDBJ databases">
        <title>Clarias magur genome sequencing, assembly and annotation.</title>
        <authorList>
            <person name="Kushwaha B."/>
            <person name="Kumar R."/>
            <person name="Das P."/>
            <person name="Joshi C.G."/>
            <person name="Kumar D."/>
            <person name="Nagpure N.S."/>
            <person name="Pandey M."/>
            <person name="Agarwal S."/>
            <person name="Srivastava S."/>
            <person name="Singh M."/>
            <person name="Sahoo L."/>
            <person name="Jayasankar P."/>
            <person name="Meher P.K."/>
            <person name="Koringa P.G."/>
            <person name="Iquebal M.A."/>
            <person name="Das S.P."/>
            <person name="Bit A."/>
            <person name="Patnaik S."/>
            <person name="Patel N."/>
            <person name="Shah T.M."/>
            <person name="Hinsu A."/>
            <person name="Jena J.K."/>
        </authorList>
    </citation>
    <scope>NUCLEOTIDE SEQUENCE</scope>
    <source>
        <strain evidence="1">CIFAMagur01</strain>
        <tissue evidence="1">Testis</tissue>
    </source>
</reference>
<keyword evidence="2" id="KW-1185">Reference proteome</keyword>
<evidence type="ECO:0000313" key="2">
    <source>
        <dbReference type="Proteomes" id="UP000727407"/>
    </source>
</evidence>
<sequence>MSSNQRLHVLDTATCQSREHEAETICDRHSQMLAELASRAPTTTPPALLRAWPEGAVSSLNALALFLYFKTPGKSEVSVSVNVCESGTENVYVCHSCRQGPRVEDQPYQEGYHYLYDRAIPV</sequence>
<dbReference type="AlphaFoldDB" id="A0A8J4XHK8"/>
<name>A0A8J4XHK8_CLAMG</name>
<gene>
    <name evidence="1" type="ORF">DAT39_000264</name>
</gene>
<evidence type="ECO:0000313" key="1">
    <source>
        <dbReference type="EMBL" id="KAF5910187.1"/>
    </source>
</evidence>
<protein>
    <submittedName>
        <fullName evidence="1">Uncharacterized protein</fullName>
    </submittedName>
</protein>
<dbReference type="Proteomes" id="UP000727407">
    <property type="component" value="Unassembled WGS sequence"/>
</dbReference>
<comment type="caution">
    <text evidence="1">The sequence shown here is derived from an EMBL/GenBank/DDBJ whole genome shotgun (WGS) entry which is preliminary data.</text>
</comment>
<accession>A0A8J4XHK8</accession>
<proteinExistence type="predicted"/>
<organism evidence="1 2">
    <name type="scientific">Clarias magur</name>
    <name type="common">Asian catfish</name>
    <name type="synonym">Macropteronotus magur</name>
    <dbReference type="NCBI Taxonomy" id="1594786"/>
    <lineage>
        <taxon>Eukaryota</taxon>
        <taxon>Metazoa</taxon>
        <taxon>Chordata</taxon>
        <taxon>Craniata</taxon>
        <taxon>Vertebrata</taxon>
        <taxon>Euteleostomi</taxon>
        <taxon>Actinopterygii</taxon>
        <taxon>Neopterygii</taxon>
        <taxon>Teleostei</taxon>
        <taxon>Ostariophysi</taxon>
        <taxon>Siluriformes</taxon>
        <taxon>Clariidae</taxon>
        <taxon>Clarias</taxon>
    </lineage>
</organism>